<sequence length="64" mass="7391">MKVSFFTKNKRINVDTIQLYAATNDRKEDEKDSNRLSTIIQARSKKNIIIPMSDFITKIGTDNL</sequence>
<reference evidence="1" key="1">
    <citation type="journal article" date="2019" name="bioRxiv">
        <title>The Genome of the Zebra Mussel, Dreissena polymorpha: A Resource for Invasive Species Research.</title>
        <authorList>
            <person name="McCartney M.A."/>
            <person name="Auch B."/>
            <person name="Kono T."/>
            <person name="Mallez S."/>
            <person name="Zhang Y."/>
            <person name="Obille A."/>
            <person name="Becker A."/>
            <person name="Abrahante J.E."/>
            <person name="Garbe J."/>
            <person name="Badalamenti J.P."/>
            <person name="Herman A."/>
            <person name="Mangelson H."/>
            <person name="Liachko I."/>
            <person name="Sullivan S."/>
            <person name="Sone E.D."/>
            <person name="Koren S."/>
            <person name="Silverstein K.A.T."/>
            <person name="Beckman K.B."/>
            <person name="Gohl D.M."/>
        </authorList>
    </citation>
    <scope>NUCLEOTIDE SEQUENCE</scope>
    <source>
        <strain evidence="1">Duluth1</strain>
        <tissue evidence="1">Whole animal</tissue>
    </source>
</reference>
<dbReference type="AlphaFoldDB" id="A0A9D3Y636"/>
<proteinExistence type="predicted"/>
<accession>A0A9D3Y636</accession>
<evidence type="ECO:0000313" key="2">
    <source>
        <dbReference type="Proteomes" id="UP000828390"/>
    </source>
</evidence>
<evidence type="ECO:0000313" key="1">
    <source>
        <dbReference type="EMBL" id="KAH3694085.1"/>
    </source>
</evidence>
<reference evidence="1" key="2">
    <citation type="submission" date="2020-11" db="EMBL/GenBank/DDBJ databases">
        <authorList>
            <person name="McCartney M.A."/>
            <person name="Auch B."/>
            <person name="Kono T."/>
            <person name="Mallez S."/>
            <person name="Becker A."/>
            <person name="Gohl D.M."/>
            <person name="Silverstein K.A.T."/>
            <person name="Koren S."/>
            <person name="Bechman K.B."/>
            <person name="Herman A."/>
            <person name="Abrahante J.E."/>
            <person name="Garbe J."/>
        </authorList>
    </citation>
    <scope>NUCLEOTIDE SEQUENCE</scope>
    <source>
        <strain evidence="1">Duluth1</strain>
        <tissue evidence="1">Whole animal</tissue>
    </source>
</reference>
<name>A0A9D3Y636_DREPO</name>
<dbReference type="Proteomes" id="UP000828390">
    <property type="component" value="Unassembled WGS sequence"/>
</dbReference>
<dbReference type="EMBL" id="JAIWYP010000016">
    <property type="protein sequence ID" value="KAH3694085.1"/>
    <property type="molecule type" value="Genomic_DNA"/>
</dbReference>
<keyword evidence="2" id="KW-1185">Reference proteome</keyword>
<organism evidence="1 2">
    <name type="scientific">Dreissena polymorpha</name>
    <name type="common">Zebra mussel</name>
    <name type="synonym">Mytilus polymorpha</name>
    <dbReference type="NCBI Taxonomy" id="45954"/>
    <lineage>
        <taxon>Eukaryota</taxon>
        <taxon>Metazoa</taxon>
        <taxon>Spiralia</taxon>
        <taxon>Lophotrochozoa</taxon>
        <taxon>Mollusca</taxon>
        <taxon>Bivalvia</taxon>
        <taxon>Autobranchia</taxon>
        <taxon>Heteroconchia</taxon>
        <taxon>Euheterodonta</taxon>
        <taxon>Imparidentia</taxon>
        <taxon>Neoheterodontei</taxon>
        <taxon>Myida</taxon>
        <taxon>Dreissenoidea</taxon>
        <taxon>Dreissenidae</taxon>
        <taxon>Dreissena</taxon>
    </lineage>
</organism>
<gene>
    <name evidence="1" type="ORF">DPMN_081524</name>
</gene>
<comment type="caution">
    <text evidence="1">The sequence shown here is derived from an EMBL/GenBank/DDBJ whole genome shotgun (WGS) entry which is preliminary data.</text>
</comment>
<protein>
    <submittedName>
        <fullName evidence="1">Uncharacterized protein</fullName>
    </submittedName>
</protein>